<organism evidence="1 2">
    <name type="scientific">candidate division WWE3 bacterium RIFCSPLOWO2_12_FULL_36_10</name>
    <dbReference type="NCBI Taxonomy" id="1802630"/>
    <lineage>
        <taxon>Bacteria</taxon>
        <taxon>Katanobacteria</taxon>
    </lineage>
</organism>
<protein>
    <recommendedName>
        <fullName evidence="3">Glycosyl transferase family 1 domain-containing protein</fullName>
    </recommendedName>
</protein>
<evidence type="ECO:0008006" key="3">
    <source>
        <dbReference type="Google" id="ProtNLM"/>
    </source>
</evidence>
<dbReference type="AlphaFoldDB" id="A0A1F4VIS9"/>
<dbReference type="Gene3D" id="3.40.50.2000">
    <property type="entry name" value="Glycogen Phosphorylase B"/>
    <property type="match status" value="1"/>
</dbReference>
<dbReference type="SUPFAM" id="SSF53756">
    <property type="entry name" value="UDP-Glycosyltransferase/glycogen phosphorylase"/>
    <property type="match status" value="1"/>
</dbReference>
<gene>
    <name evidence="1" type="ORF">A3H26_02130</name>
</gene>
<name>A0A1F4VIS9_UNCKA</name>
<reference evidence="1 2" key="1">
    <citation type="journal article" date="2016" name="Nat. Commun.">
        <title>Thousands of microbial genomes shed light on interconnected biogeochemical processes in an aquifer system.</title>
        <authorList>
            <person name="Anantharaman K."/>
            <person name="Brown C.T."/>
            <person name="Hug L.A."/>
            <person name="Sharon I."/>
            <person name="Castelle C.J."/>
            <person name="Probst A.J."/>
            <person name="Thomas B.C."/>
            <person name="Singh A."/>
            <person name="Wilkins M.J."/>
            <person name="Karaoz U."/>
            <person name="Brodie E.L."/>
            <person name="Williams K.H."/>
            <person name="Hubbard S.S."/>
            <person name="Banfield J.F."/>
        </authorList>
    </citation>
    <scope>NUCLEOTIDE SEQUENCE [LARGE SCALE GENOMIC DNA]</scope>
</reference>
<evidence type="ECO:0000313" key="1">
    <source>
        <dbReference type="EMBL" id="OGC57216.1"/>
    </source>
</evidence>
<proteinExistence type="predicted"/>
<accession>A0A1F4VIS9</accession>
<dbReference type="Proteomes" id="UP000177763">
    <property type="component" value="Unassembled WGS sequence"/>
</dbReference>
<evidence type="ECO:0000313" key="2">
    <source>
        <dbReference type="Proteomes" id="UP000177763"/>
    </source>
</evidence>
<comment type="caution">
    <text evidence="1">The sequence shown here is derived from an EMBL/GenBank/DDBJ whole genome shotgun (WGS) entry which is preliminary data.</text>
</comment>
<sequence length="380" mass="44068">MSTSLQNLDILIITHIVFRNNLPIAGPYSTVIKSFQNKVKHLEILEIPLYNFEEPIIHGDPLNLNKLKIDKLFSVVPQIKYIIDIIITTIFLFKFILRKSKYKTVISIDPLSAIIPSILCKLFRIKSIFYCVDFNENRFGNKILQKLYERADKISSINSDQTWSVCVSMKKYKLENYGSNSLYIPNSFSYVGDYAERMAKRSGNRVVWTGSILTDKQIVDLYDICLHIQKLRPETEFWFIPSNRLIDFEIAARKSTLKKIQIFNVYGQEKSRDLVSKCDLGLAVYDKNFGSTKYIEPIKIWEYMLCGIPFIISKEPSVNPKIIKSGVAFILDEDNKVKDTKRLKKFIDKSNLSKLYKISLSIAKEYDAEKLMEKAILNLF</sequence>
<dbReference type="STRING" id="1802630.A3H26_02130"/>
<dbReference type="EMBL" id="MEVN01000019">
    <property type="protein sequence ID" value="OGC57216.1"/>
    <property type="molecule type" value="Genomic_DNA"/>
</dbReference>